<comment type="caution">
    <text evidence="4">The sequence shown here is derived from an EMBL/GenBank/DDBJ whole genome shotgun (WGS) entry which is preliminary data.</text>
</comment>
<feature type="domain" description="Fibronectin type-III" evidence="3">
    <location>
        <begin position="340"/>
        <end position="439"/>
    </location>
</feature>
<keyword evidence="5" id="KW-1185">Reference proteome</keyword>
<reference evidence="4 5" key="1">
    <citation type="submission" date="2019-06" db="EMBL/GenBank/DDBJ databases">
        <title>Sequencing the genomes of 1000 actinobacteria strains.</title>
        <authorList>
            <person name="Klenk H.-P."/>
        </authorList>
    </citation>
    <scope>NUCLEOTIDE SEQUENCE [LARGE SCALE GENOMIC DNA]</scope>
    <source>
        <strain evidence="4 5">DSM 4813</strain>
    </source>
</reference>
<dbReference type="Gene3D" id="2.60.40.10">
    <property type="entry name" value="Immunoglobulins"/>
    <property type="match status" value="4"/>
</dbReference>
<name>A0A542Z9Z5_RARFA</name>
<dbReference type="InterPro" id="IPR036116">
    <property type="entry name" value="FN3_sf"/>
</dbReference>
<dbReference type="PANTHER" id="PTHR46063">
    <property type="entry name" value="KELCH DOMAIN-CONTAINING PROTEIN"/>
    <property type="match status" value="1"/>
</dbReference>
<dbReference type="InterPro" id="IPR013783">
    <property type="entry name" value="Ig-like_fold"/>
</dbReference>
<dbReference type="PROSITE" id="PS50853">
    <property type="entry name" value="FN3"/>
    <property type="match status" value="1"/>
</dbReference>
<accession>A0A542Z9Z5</accession>
<dbReference type="InterPro" id="IPR015919">
    <property type="entry name" value="Cadherin-like_sf"/>
</dbReference>
<organism evidence="4 5">
    <name type="scientific">Rarobacter faecitabidus</name>
    <dbReference type="NCBI Taxonomy" id="13243"/>
    <lineage>
        <taxon>Bacteria</taxon>
        <taxon>Bacillati</taxon>
        <taxon>Actinomycetota</taxon>
        <taxon>Actinomycetes</taxon>
        <taxon>Micrococcales</taxon>
        <taxon>Rarobacteraceae</taxon>
        <taxon>Rarobacter</taxon>
    </lineage>
</organism>
<dbReference type="SUPFAM" id="SSF117281">
    <property type="entry name" value="Kelch motif"/>
    <property type="match status" value="1"/>
</dbReference>
<dbReference type="InterPro" id="IPR003961">
    <property type="entry name" value="FN3_dom"/>
</dbReference>
<keyword evidence="1" id="KW-0326">Glycosidase</keyword>
<dbReference type="InterPro" id="IPR052588">
    <property type="entry name" value="Kelch_domain_protein"/>
</dbReference>
<dbReference type="GO" id="GO:0016020">
    <property type="term" value="C:membrane"/>
    <property type="evidence" value="ECO:0007669"/>
    <property type="project" value="InterPro"/>
</dbReference>
<dbReference type="GO" id="GO:0000272">
    <property type="term" value="P:polysaccharide catabolic process"/>
    <property type="evidence" value="ECO:0007669"/>
    <property type="project" value="UniProtKB-KW"/>
</dbReference>
<evidence type="ECO:0000256" key="1">
    <source>
        <dbReference type="ARBA" id="ARBA00023295"/>
    </source>
</evidence>
<proteinExistence type="predicted"/>
<dbReference type="SMART" id="SM00060">
    <property type="entry name" value="FN3"/>
    <property type="match status" value="1"/>
</dbReference>
<keyword evidence="1" id="KW-0378">Hydrolase</keyword>
<dbReference type="Pfam" id="PF05345">
    <property type="entry name" value="He_PIG"/>
    <property type="match status" value="1"/>
</dbReference>
<dbReference type="Gene3D" id="2.120.10.80">
    <property type="entry name" value="Kelch-type beta propeller"/>
    <property type="match status" value="2"/>
</dbReference>
<dbReference type="EMBL" id="VFOS01000005">
    <property type="protein sequence ID" value="TQL57167.1"/>
    <property type="molecule type" value="Genomic_DNA"/>
</dbReference>
<dbReference type="SUPFAM" id="SSF49265">
    <property type="entry name" value="Fibronectin type III"/>
    <property type="match status" value="1"/>
</dbReference>
<dbReference type="AlphaFoldDB" id="A0A542Z9Z5"/>
<dbReference type="SUPFAM" id="SSF49313">
    <property type="entry name" value="Cadherin-like"/>
    <property type="match status" value="1"/>
</dbReference>
<dbReference type="Pfam" id="PF00041">
    <property type="entry name" value="fn3"/>
    <property type="match status" value="1"/>
</dbReference>
<dbReference type="CDD" id="cd00063">
    <property type="entry name" value="FN3"/>
    <property type="match status" value="1"/>
</dbReference>
<keyword evidence="2" id="KW-0624">Polysaccharide degradation</keyword>
<protein>
    <submittedName>
        <fullName evidence="4">Ig-like domain-containing protein</fullName>
    </submittedName>
</protein>
<dbReference type="Proteomes" id="UP000315389">
    <property type="component" value="Unassembled WGS sequence"/>
</dbReference>
<evidence type="ECO:0000313" key="5">
    <source>
        <dbReference type="Proteomes" id="UP000315389"/>
    </source>
</evidence>
<evidence type="ECO:0000256" key="2">
    <source>
        <dbReference type="ARBA" id="ARBA00023326"/>
    </source>
</evidence>
<dbReference type="GO" id="GO:0016798">
    <property type="term" value="F:hydrolase activity, acting on glycosyl bonds"/>
    <property type="evidence" value="ECO:0007669"/>
    <property type="project" value="UniProtKB-KW"/>
</dbReference>
<gene>
    <name evidence="4" type="ORF">FB461_2287</name>
</gene>
<dbReference type="RefSeq" id="WP_170222739.1">
    <property type="nucleotide sequence ID" value="NZ_BAAASV010000002.1"/>
</dbReference>
<evidence type="ECO:0000259" key="3">
    <source>
        <dbReference type="PROSITE" id="PS50853"/>
    </source>
</evidence>
<dbReference type="PANTHER" id="PTHR46063:SF1">
    <property type="entry name" value="KELCH DOMAIN-CONTAINING PROTEIN 4"/>
    <property type="match status" value="1"/>
</dbReference>
<sequence length="1079" mass="110563">MTDLARDAKRRLSLLLALTMLATGAITAVALTGAPSALAVAPSQGTWTNISATSLPSTRIGASMAYHPASGKTVLFGGNSTSTGYNVTQTWTWDGTDWTQLFPAHNPPAAQYASLVLDPSNGNLLLFGGVTEYGYSSDTWTWDGTDWTQLFPQHIPAGRYLHGAATDLARHEVVMFGGFSQSGAVNDTWTWDGTDWTQRFSPSAPSARGYTQLSYDQNSSRVILFGGYDGYFYGDTWTWNGTQWHQESPSHHPTPRVTGAVTGDPNSGSTILFGGYNYDEGYLSDTWAWDDDDWSPVTTPTAPPGRYGANAIYDPQAGGLLLTSGFSTNPSSDLWLLRLGPSAPTSVSATGHAASVSLSWSPPISIGDATLTGYQVYRGTSSTAIDTTPIATVNAATTTWTDTGVVTGTEYFYQVRATSTWGPSTASAAVSAVPGTAPAFSSANTSAFTYGTGSSFTVTASGDPAPAITLTSGILPAGLTLSGSTPGSVTITGTPSAGQVGTHSVTFSSANGVSPSASQVHTIVISAAAQSLSWTTTPNTGAVAGDTYAVGASSDAGLPVNVAVDAATSGYGTTTQACSISSSVVSFDHTGSCVLTATQAGNADYLAAAPIQQSIAVGTVASIVTVEPLANQVYGQAPQTTTATVALASGDLPTGSVQFRVAGADLGAPVQLTDASAVATATSITVTGPPITTPTGDPLPAGSHQVSAVFTPSAPTQVGVGMSSPVTLEIELAATTTNVVVGQTDLTATVATTAPGTGAPTGSVVFTVDGTPVGTAALVPSSNESTATLSYPVPAGKSRQVGAVYATNGNFAGSAGSTARTDPNLVAKVTSTVKPKNGWYSGPVTVAFTCTPGSAPLSGPCPASVTLTGDTKTTTVTRTITGTDGGIATASATVRIDRTKPAVRLSGVVKNKTYKKRPTPRCKASDSGSGVAKCSIKVTSKKLGKTTRVTFKATATDKAGNSRTTTTQVKVKKPAAAKVSVVLKGAKKTGKNKYQVRSGRSYSLTVVSPTQPRYLNASKAPNPPTRYGPHAFKRVGKTKAGTPIWKLTVPFTEIMTHTSRWNIGARIGKTTYVIKVTLN</sequence>
<dbReference type="InterPro" id="IPR015915">
    <property type="entry name" value="Kelch-typ_b-propeller"/>
</dbReference>
<keyword evidence="2" id="KW-0119">Carbohydrate metabolism</keyword>
<dbReference type="Pfam" id="PF24681">
    <property type="entry name" value="Kelch_KLHDC2_KLHL20_DRC7"/>
    <property type="match status" value="1"/>
</dbReference>
<evidence type="ECO:0000313" key="4">
    <source>
        <dbReference type="EMBL" id="TQL57167.1"/>
    </source>
</evidence>
<dbReference type="GO" id="GO:0005509">
    <property type="term" value="F:calcium ion binding"/>
    <property type="evidence" value="ECO:0007669"/>
    <property type="project" value="InterPro"/>
</dbReference>